<keyword evidence="2" id="KW-0808">Transferase</keyword>
<dbReference type="RefSeq" id="WP_337959442.1">
    <property type="nucleotide sequence ID" value="NZ_JAQIVI010000059.1"/>
</dbReference>
<dbReference type="Gene3D" id="3.40.50.150">
    <property type="entry name" value="Vaccinia Virus protein VP39"/>
    <property type="match status" value="1"/>
</dbReference>
<comment type="caution">
    <text evidence="2">The sequence shown here is derived from an EMBL/GenBank/DDBJ whole genome shotgun (WGS) entry which is preliminary data.</text>
</comment>
<evidence type="ECO:0000259" key="1">
    <source>
        <dbReference type="Pfam" id="PF08241"/>
    </source>
</evidence>
<dbReference type="EMBL" id="JBHSWV010000059">
    <property type="protein sequence ID" value="MFC6764219.1"/>
    <property type="molecule type" value="Genomic_DNA"/>
</dbReference>
<organism evidence="2 3">
    <name type="scientific">Natrinema soli</name>
    <dbReference type="NCBI Taxonomy" id="1930624"/>
    <lineage>
        <taxon>Archaea</taxon>
        <taxon>Methanobacteriati</taxon>
        <taxon>Methanobacteriota</taxon>
        <taxon>Stenosarchaea group</taxon>
        <taxon>Halobacteria</taxon>
        <taxon>Halobacteriales</taxon>
        <taxon>Natrialbaceae</taxon>
        <taxon>Natrinema</taxon>
    </lineage>
</organism>
<dbReference type="Pfam" id="PF08241">
    <property type="entry name" value="Methyltransf_11"/>
    <property type="match status" value="1"/>
</dbReference>
<evidence type="ECO:0000313" key="3">
    <source>
        <dbReference type="Proteomes" id="UP001596383"/>
    </source>
</evidence>
<protein>
    <submittedName>
        <fullName evidence="2">Class I SAM-dependent methyltransferase</fullName>
        <ecNumber evidence="2">2.1.1.-</ecNumber>
    </submittedName>
</protein>
<proteinExistence type="predicted"/>
<dbReference type="Proteomes" id="UP001596383">
    <property type="component" value="Unassembled WGS sequence"/>
</dbReference>
<keyword evidence="2" id="KW-0489">Methyltransferase</keyword>
<gene>
    <name evidence="2" type="ORF">ACFQE6_03905</name>
</gene>
<dbReference type="AlphaFoldDB" id="A0ABD5SI06"/>
<dbReference type="GO" id="GO:0008168">
    <property type="term" value="F:methyltransferase activity"/>
    <property type="evidence" value="ECO:0007669"/>
    <property type="project" value="UniProtKB-KW"/>
</dbReference>
<sequence>MRRKALERARDLRLDIEIESTGAEALPFADDSFDVVIASLVFCTIPDFDAALSEMPGY</sequence>
<dbReference type="InterPro" id="IPR029063">
    <property type="entry name" value="SAM-dependent_MTases_sf"/>
</dbReference>
<dbReference type="EC" id="2.1.1.-" evidence="2"/>
<dbReference type="SUPFAM" id="SSF53335">
    <property type="entry name" value="S-adenosyl-L-methionine-dependent methyltransferases"/>
    <property type="match status" value="1"/>
</dbReference>
<evidence type="ECO:0000313" key="2">
    <source>
        <dbReference type="EMBL" id="MFC6764219.1"/>
    </source>
</evidence>
<reference evidence="2 3" key="1">
    <citation type="journal article" date="2019" name="Int. J. Syst. Evol. Microbiol.">
        <title>The Global Catalogue of Microorganisms (GCM) 10K type strain sequencing project: providing services to taxonomists for standard genome sequencing and annotation.</title>
        <authorList>
            <consortium name="The Broad Institute Genomics Platform"/>
            <consortium name="The Broad Institute Genome Sequencing Center for Infectious Disease"/>
            <person name="Wu L."/>
            <person name="Ma J."/>
        </authorList>
    </citation>
    <scope>NUCLEOTIDE SEQUENCE [LARGE SCALE GENOMIC DNA]</scope>
    <source>
        <strain evidence="2 3">LMG 29247</strain>
    </source>
</reference>
<dbReference type="InterPro" id="IPR013216">
    <property type="entry name" value="Methyltransf_11"/>
</dbReference>
<feature type="domain" description="Methyltransferase type 11" evidence="1">
    <location>
        <begin position="2"/>
        <end position="55"/>
    </location>
</feature>
<keyword evidence="3" id="KW-1185">Reference proteome</keyword>
<dbReference type="GO" id="GO:0032259">
    <property type="term" value="P:methylation"/>
    <property type="evidence" value="ECO:0007669"/>
    <property type="project" value="UniProtKB-KW"/>
</dbReference>
<name>A0ABD5SI06_9EURY</name>
<accession>A0ABD5SI06</accession>